<name>A0A8H7Y738_PSICU</name>
<evidence type="ECO:0000256" key="1">
    <source>
        <dbReference type="ARBA" id="ARBA00001973"/>
    </source>
</evidence>
<dbReference type="GO" id="GO:0004497">
    <property type="term" value="F:monooxygenase activity"/>
    <property type="evidence" value="ECO:0007669"/>
    <property type="project" value="UniProtKB-KW"/>
</dbReference>
<evidence type="ECO:0000256" key="3">
    <source>
        <dbReference type="ARBA" id="ARBA00023033"/>
    </source>
</evidence>
<sequence>MSPSANSTLLEWSVRVRCDEHEIGGSLSVFIFLSNTVPPNPDEWLFERSFAGTFDLFTSSSYGQARGQASGEAYATNIAKGFIHINRKYLELTRQSSLEPEIVVPYLKQHLSWGADGKVVQLERFTSLEVTVLCTPLELPIGADYPIEGEPKVYPEITRGRLGGDKSGA</sequence>
<evidence type="ECO:0000259" key="4">
    <source>
        <dbReference type="Pfam" id="PF18132"/>
    </source>
</evidence>
<reference evidence="5" key="1">
    <citation type="submission" date="2021-02" db="EMBL/GenBank/DDBJ databases">
        <title>Psilocybe cubensis genome.</title>
        <authorList>
            <person name="Mckernan K.J."/>
            <person name="Crawford S."/>
            <person name="Trippe A."/>
            <person name="Kane L.T."/>
            <person name="Mclaughlin S."/>
        </authorList>
    </citation>
    <scope>NUCLEOTIDE SEQUENCE [LARGE SCALE GENOMIC DNA]</scope>
    <source>
        <strain evidence="5">MGC-MH-2018</strain>
    </source>
</reference>
<dbReference type="EMBL" id="JAFIQS010000002">
    <property type="protein sequence ID" value="KAG5172139.1"/>
    <property type="molecule type" value="Genomic_DNA"/>
</dbReference>
<proteinExistence type="predicted"/>
<dbReference type="OrthoDB" id="6132182at2759"/>
<feature type="domain" description="Tyrosinase C-terminal" evidence="4">
    <location>
        <begin position="11"/>
        <end position="132"/>
    </location>
</feature>
<comment type="cofactor">
    <cofactor evidence="1">
        <name>Cu(2+)</name>
        <dbReference type="ChEBI" id="CHEBI:29036"/>
    </cofactor>
</comment>
<evidence type="ECO:0000256" key="2">
    <source>
        <dbReference type="ARBA" id="ARBA00023002"/>
    </source>
</evidence>
<protein>
    <recommendedName>
        <fullName evidence="4">Tyrosinase C-terminal domain-containing protein</fullName>
    </recommendedName>
</protein>
<comment type="caution">
    <text evidence="5">The sequence shown here is derived from an EMBL/GenBank/DDBJ whole genome shotgun (WGS) entry which is preliminary data.</text>
</comment>
<organism evidence="5">
    <name type="scientific">Psilocybe cubensis</name>
    <name type="common">Psychedelic mushroom</name>
    <name type="synonym">Stropharia cubensis</name>
    <dbReference type="NCBI Taxonomy" id="181762"/>
    <lineage>
        <taxon>Eukaryota</taxon>
        <taxon>Fungi</taxon>
        <taxon>Dikarya</taxon>
        <taxon>Basidiomycota</taxon>
        <taxon>Agaricomycotina</taxon>
        <taxon>Agaricomycetes</taxon>
        <taxon>Agaricomycetidae</taxon>
        <taxon>Agaricales</taxon>
        <taxon>Agaricineae</taxon>
        <taxon>Strophariaceae</taxon>
        <taxon>Psilocybe</taxon>
    </lineage>
</organism>
<accession>A0A8H7Y738</accession>
<keyword evidence="3" id="KW-0503">Monooxygenase</keyword>
<dbReference type="Pfam" id="PF18132">
    <property type="entry name" value="Tyrosinase_C"/>
    <property type="match status" value="1"/>
</dbReference>
<dbReference type="InterPro" id="IPR041640">
    <property type="entry name" value="Tyrosinase_C"/>
</dbReference>
<dbReference type="AlphaFoldDB" id="A0A8H7Y738"/>
<keyword evidence="2" id="KW-0560">Oxidoreductase</keyword>
<evidence type="ECO:0000313" key="5">
    <source>
        <dbReference type="EMBL" id="KAG5172139.1"/>
    </source>
</evidence>
<gene>
    <name evidence="5" type="ORF">JR316_001634</name>
</gene>